<feature type="non-terminal residue" evidence="1">
    <location>
        <position position="212"/>
    </location>
</feature>
<accession>A0A1S8WLU1</accession>
<dbReference type="InterPro" id="IPR046805">
    <property type="entry name" value="Tra1_ring"/>
</dbReference>
<dbReference type="AlphaFoldDB" id="A0A1S8WLU1"/>
<sequence length="212" mass="23103">ELNYFFGQAEGIQTKSKSGNGKVPSDVCTGGAGLLKYDLAKRADRSFLVDVRALLNQIDQSNSASPSTTVSPAGTPTSEGASFALGVSRSAYKAGSPMPTVHRLRSVDLLIVACRVLSLTWYLTSQKAQNLAALFKGICCEKEAIHETAFVCLKEFVSHTPIDIELRHANVKPILQNVRQTTNLRLNTARQLSYCAQLFPSTFSERLCDAIY</sequence>
<evidence type="ECO:0000313" key="1">
    <source>
        <dbReference type="EMBL" id="OON15416.1"/>
    </source>
</evidence>
<protein>
    <submittedName>
        <fullName evidence="1">Uncharacterized protein</fullName>
    </submittedName>
</protein>
<keyword evidence="2" id="KW-1185">Reference proteome</keyword>
<organism evidence="1 2">
    <name type="scientific">Opisthorchis viverrini</name>
    <name type="common">Southeast Asian liver fluke</name>
    <dbReference type="NCBI Taxonomy" id="6198"/>
    <lineage>
        <taxon>Eukaryota</taxon>
        <taxon>Metazoa</taxon>
        <taxon>Spiralia</taxon>
        <taxon>Lophotrochozoa</taxon>
        <taxon>Platyhelminthes</taxon>
        <taxon>Trematoda</taxon>
        <taxon>Digenea</taxon>
        <taxon>Opisthorchiida</taxon>
        <taxon>Opisthorchiata</taxon>
        <taxon>Opisthorchiidae</taxon>
        <taxon>Opisthorchis</taxon>
    </lineage>
</organism>
<dbReference type="EMBL" id="KV904929">
    <property type="protein sequence ID" value="OON15416.1"/>
    <property type="molecule type" value="Genomic_DNA"/>
</dbReference>
<reference evidence="1 2" key="1">
    <citation type="submission" date="2015-03" db="EMBL/GenBank/DDBJ databases">
        <title>Draft genome of the nematode, Opisthorchis viverrini.</title>
        <authorList>
            <person name="Mitreva M."/>
        </authorList>
    </citation>
    <scope>NUCLEOTIDE SEQUENCE [LARGE SCALE GENOMIC DNA]</scope>
    <source>
        <strain evidence="1">Khon Kaen</strain>
    </source>
</reference>
<dbReference type="Proteomes" id="UP000243686">
    <property type="component" value="Unassembled WGS sequence"/>
</dbReference>
<dbReference type="Pfam" id="PF20206">
    <property type="entry name" value="Tra1_ring"/>
    <property type="match status" value="1"/>
</dbReference>
<name>A0A1S8WLU1_OPIVI</name>
<gene>
    <name evidence="1" type="ORF">X801_08783</name>
</gene>
<feature type="non-terminal residue" evidence="1">
    <location>
        <position position="1"/>
    </location>
</feature>
<evidence type="ECO:0000313" key="2">
    <source>
        <dbReference type="Proteomes" id="UP000243686"/>
    </source>
</evidence>
<proteinExistence type="predicted"/>